<evidence type="ECO:0000259" key="1">
    <source>
        <dbReference type="Pfam" id="PF03625"/>
    </source>
</evidence>
<dbReference type="AlphaFoldDB" id="A0A507ZPJ2"/>
<dbReference type="Pfam" id="PF03625">
    <property type="entry name" value="DUF302"/>
    <property type="match status" value="1"/>
</dbReference>
<proteinExistence type="predicted"/>
<dbReference type="PANTHER" id="PTHR38342">
    <property type="entry name" value="SLR5037 PROTEIN"/>
    <property type="match status" value="1"/>
</dbReference>
<evidence type="ECO:0000313" key="2">
    <source>
        <dbReference type="EMBL" id="TQD39696.1"/>
    </source>
</evidence>
<feature type="domain" description="DUF302" evidence="1">
    <location>
        <begin position="7"/>
        <end position="62"/>
    </location>
</feature>
<reference evidence="2 3" key="1">
    <citation type="submission" date="2019-06" db="EMBL/GenBank/DDBJ databases">
        <title>Flavibacter putida gen. nov., sp. nov., a novel marine bacterium of the family Flavobacteriaceae isolated from coastal seawater.</title>
        <authorList>
            <person name="Feng X."/>
        </authorList>
    </citation>
    <scope>NUCLEOTIDE SEQUENCE [LARGE SCALE GENOMIC DNA]</scope>
    <source>
        <strain evidence="2 3">PLHSN227</strain>
    </source>
</reference>
<dbReference type="OrthoDB" id="9799367at2"/>
<dbReference type="PANTHER" id="PTHR38342:SF2">
    <property type="entry name" value="INNER MEMBRANE OR EXPORTED"/>
    <property type="match status" value="1"/>
</dbReference>
<dbReference type="Proteomes" id="UP000317169">
    <property type="component" value="Unassembled WGS sequence"/>
</dbReference>
<name>A0A507ZPJ2_9FLAO</name>
<evidence type="ECO:0000313" key="3">
    <source>
        <dbReference type="Proteomes" id="UP000317169"/>
    </source>
</evidence>
<dbReference type="CDD" id="cd14797">
    <property type="entry name" value="DUF302"/>
    <property type="match status" value="1"/>
</dbReference>
<protein>
    <submittedName>
        <fullName evidence="2">DUF302 domain-containing protein</fullName>
    </submittedName>
</protein>
<sequence length="76" mass="8294">MGVVTEIDHSQNATSVDLELPPTQVIFFGNPNLGTPLMQKNQLAGLDLPQKVLFYEDKNQVLCSIIVQNILLLGTG</sequence>
<organism evidence="2 3">
    <name type="scientific">Haloflavibacter putidus</name>
    <dbReference type="NCBI Taxonomy" id="2576776"/>
    <lineage>
        <taxon>Bacteria</taxon>
        <taxon>Pseudomonadati</taxon>
        <taxon>Bacteroidota</taxon>
        <taxon>Flavobacteriia</taxon>
        <taxon>Flavobacteriales</taxon>
        <taxon>Flavobacteriaceae</taxon>
        <taxon>Haloflavibacter</taxon>
    </lineage>
</organism>
<accession>A0A507ZPJ2</accession>
<comment type="caution">
    <text evidence="2">The sequence shown here is derived from an EMBL/GenBank/DDBJ whole genome shotgun (WGS) entry which is preliminary data.</text>
</comment>
<dbReference type="EMBL" id="VIAR01000003">
    <property type="protein sequence ID" value="TQD39696.1"/>
    <property type="molecule type" value="Genomic_DNA"/>
</dbReference>
<keyword evidence="3" id="KW-1185">Reference proteome</keyword>
<dbReference type="InterPro" id="IPR035923">
    <property type="entry name" value="TT1751-like_sf"/>
</dbReference>
<gene>
    <name evidence="2" type="ORF">FKR84_04165</name>
</gene>
<dbReference type="Gene3D" id="3.30.310.70">
    <property type="entry name" value="TT1751-like domain"/>
    <property type="match status" value="1"/>
</dbReference>
<dbReference type="SUPFAM" id="SSF103247">
    <property type="entry name" value="TT1751-like"/>
    <property type="match status" value="1"/>
</dbReference>
<dbReference type="InterPro" id="IPR005180">
    <property type="entry name" value="DUF302"/>
</dbReference>